<dbReference type="EMBL" id="VSRR010027809">
    <property type="protein sequence ID" value="MPC68415.1"/>
    <property type="molecule type" value="Genomic_DNA"/>
</dbReference>
<reference evidence="2 3" key="1">
    <citation type="submission" date="2019-05" db="EMBL/GenBank/DDBJ databases">
        <title>Another draft genome of Portunus trituberculatus and its Hox gene families provides insights of decapod evolution.</title>
        <authorList>
            <person name="Jeong J.-H."/>
            <person name="Song I."/>
            <person name="Kim S."/>
            <person name="Choi T."/>
            <person name="Kim D."/>
            <person name="Ryu S."/>
            <person name="Kim W."/>
        </authorList>
    </citation>
    <scope>NUCLEOTIDE SEQUENCE [LARGE SCALE GENOMIC DNA]</scope>
    <source>
        <tissue evidence="2">Muscle</tissue>
    </source>
</reference>
<organism evidence="2 3">
    <name type="scientific">Portunus trituberculatus</name>
    <name type="common">Swimming crab</name>
    <name type="synonym">Neptunus trituberculatus</name>
    <dbReference type="NCBI Taxonomy" id="210409"/>
    <lineage>
        <taxon>Eukaryota</taxon>
        <taxon>Metazoa</taxon>
        <taxon>Ecdysozoa</taxon>
        <taxon>Arthropoda</taxon>
        <taxon>Crustacea</taxon>
        <taxon>Multicrustacea</taxon>
        <taxon>Malacostraca</taxon>
        <taxon>Eumalacostraca</taxon>
        <taxon>Eucarida</taxon>
        <taxon>Decapoda</taxon>
        <taxon>Pleocyemata</taxon>
        <taxon>Brachyura</taxon>
        <taxon>Eubrachyura</taxon>
        <taxon>Portunoidea</taxon>
        <taxon>Portunidae</taxon>
        <taxon>Portuninae</taxon>
        <taxon>Portunus</taxon>
    </lineage>
</organism>
<name>A0A5B7HFS0_PORTR</name>
<sequence>MAASCLPEPGMPKSLFLSNLSTFPLPCRALLLPAPCQDTGRDADEGRDTLRTPFTSKHGGKGRRRRGETCAPLGLLTTLNQTYSTGIVFGLLL</sequence>
<dbReference type="Proteomes" id="UP000324222">
    <property type="component" value="Unassembled WGS sequence"/>
</dbReference>
<proteinExistence type="predicted"/>
<evidence type="ECO:0000313" key="3">
    <source>
        <dbReference type="Proteomes" id="UP000324222"/>
    </source>
</evidence>
<protein>
    <submittedName>
        <fullName evidence="2">Uncharacterized protein</fullName>
    </submittedName>
</protein>
<evidence type="ECO:0000256" key="1">
    <source>
        <dbReference type="SAM" id="MobiDB-lite"/>
    </source>
</evidence>
<feature type="compositionally biased region" description="Basic and acidic residues" evidence="1">
    <location>
        <begin position="40"/>
        <end position="50"/>
    </location>
</feature>
<gene>
    <name evidence="2" type="ORF">E2C01_062615</name>
</gene>
<feature type="region of interest" description="Disordered" evidence="1">
    <location>
        <begin position="40"/>
        <end position="66"/>
    </location>
</feature>
<evidence type="ECO:0000313" key="2">
    <source>
        <dbReference type="EMBL" id="MPC68415.1"/>
    </source>
</evidence>
<keyword evidence="3" id="KW-1185">Reference proteome</keyword>
<comment type="caution">
    <text evidence="2">The sequence shown here is derived from an EMBL/GenBank/DDBJ whole genome shotgun (WGS) entry which is preliminary data.</text>
</comment>
<accession>A0A5B7HFS0</accession>
<dbReference type="AlphaFoldDB" id="A0A5B7HFS0"/>